<keyword evidence="2" id="KW-1185">Reference proteome</keyword>
<reference evidence="2" key="1">
    <citation type="journal article" date="2023" name="Front. Plant Sci.">
        <title>Chromosomal-level genome assembly of Melastoma candidum provides insights into trichome evolution.</title>
        <authorList>
            <person name="Zhong Y."/>
            <person name="Wu W."/>
            <person name="Sun C."/>
            <person name="Zou P."/>
            <person name="Liu Y."/>
            <person name="Dai S."/>
            <person name="Zhou R."/>
        </authorList>
    </citation>
    <scope>NUCLEOTIDE SEQUENCE [LARGE SCALE GENOMIC DNA]</scope>
</reference>
<name>A0ACB9SE95_9MYRT</name>
<evidence type="ECO:0000313" key="1">
    <source>
        <dbReference type="EMBL" id="KAI4389394.1"/>
    </source>
</evidence>
<dbReference type="EMBL" id="CM042880">
    <property type="protein sequence ID" value="KAI4389394.1"/>
    <property type="molecule type" value="Genomic_DNA"/>
</dbReference>
<dbReference type="Proteomes" id="UP001057402">
    <property type="component" value="Chromosome 1"/>
</dbReference>
<protein>
    <submittedName>
        <fullName evidence="1">Uncharacterized protein</fullName>
    </submittedName>
</protein>
<comment type="caution">
    <text evidence="1">The sequence shown here is derived from an EMBL/GenBank/DDBJ whole genome shotgun (WGS) entry which is preliminary data.</text>
</comment>
<proteinExistence type="predicted"/>
<gene>
    <name evidence="1" type="ORF">MLD38_001624</name>
</gene>
<evidence type="ECO:0000313" key="2">
    <source>
        <dbReference type="Proteomes" id="UP001057402"/>
    </source>
</evidence>
<accession>A0ACB9SE95</accession>
<sequence>MAVSRSPFPPTPESESESSLQNPFIPNPHTHKQTPANPVLEAVEFSKELLLSLPPPPPQRPFLSGIFCFLQAGPFCFNLCR</sequence>
<organism evidence="1 2">
    <name type="scientific">Melastoma candidum</name>
    <dbReference type="NCBI Taxonomy" id="119954"/>
    <lineage>
        <taxon>Eukaryota</taxon>
        <taxon>Viridiplantae</taxon>
        <taxon>Streptophyta</taxon>
        <taxon>Embryophyta</taxon>
        <taxon>Tracheophyta</taxon>
        <taxon>Spermatophyta</taxon>
        <taxon>Magnoliopsida</taxon>
        <taxon>eudicotyledons</taxon>
        <taxon>Gunneridae</taxon>
        <taxon>Pentapetalae</taxon>
        <taxon>rosids</taxon>
        <taxon>malvids</taxon>
        <taxon>Myrtales</taxon>
        <taxon>Melastomataceae</taxon>
        <taxon>Melastomatoideae</taxon>
        <taxon>Melastomateae</taxon>
        <taxon>Melastoma</taxon>
    </lineage>
</organism>